<sequence>MIHDADRYPALRELRAHVPPSLGRVHPTDAAAARLASAVEQRRTAVYIPAWLRVLQMGRAAIPPLVLRRTRHVLPRLEAEEPFDATGLLGAGGRADSTAVARRRQLR</sequence>
<reference evidence="2 3" key="1">
    <citation type="submission" date="2020-08" db="EMBL/GenBank/DDBJ databases">
        <title>Genomic Encyclopedia of Type Strains, Phase III (KMG-III): the genomes of soil and plant-associated and newly described type strains.</title>
        <authorList>
            <person name="Whitman W."/>
        </authorList>
    </citation>
    <scope>NUCLEOTIDE SEQUENCE [LARGE SCALE GENOMIC DNA]</scope>
    <source>
        <strain evidence="2 3">CECT 3237</strain>
    </source>
</reference>
<accession>A0A7W4ZY26</accession>
<name>A0A7W4ZY26_9ACTN</name>
<feature type="region of interest" description="Disordered" evidence="1">
    <location>
        <begin position="88"/>
        <end position="107"/>
    </location>
</feature>
<evidence type="ECO:0000313" key="2">
    <source>
        <dbReference type="EMBL" id="MBB3080879.1"/>
    </source>
</evidence>
<dbReference type="AlphaFoldDB" id="A0A7W4ZY26"/>
<evidence type="ECO:0000256" key="1">
    <source>
        <dbReference type="SAM" id="MobiDB-lite"/>
    </source>
</evidence>
<evidence type="ECO:0000313" key="3">
    <source>
        <dbReference type="Proteomes" id="UP000572907"/>
    </source>
</evidence>
<protein>
    <submittedName>
        <fullName evidence="2">Uncharacterized protein</fullName>
    </submittedName>
</protein>
<organism evidence="2 3">
    <name type="scientific">Streptomyces violarus</name>
    <dbReference type="NCBI Taxonomy" id="67380"/>
    <lineage>
        <taxon>Bacteria</taxon>
        <taxon>Bacillati</taxon>
        <taxon>Actinomycetota</taxon>
        <taxon>Actinomycetes</taxon>
        <taxon>Kitasatosporales</taxon>
        <taxon>Streptomycetaceae</taxon>
        <taxon>Streptomyces</taxon>
    </lineage>
</organism>
<comment type="caution">
    <text evidence="2">The sequence shown here is derived from an EMBL/GenBank/DDBJ whole genome shotgun (WGS) entry which is preliminary data.</text>
</comment>
<proteinExistence type="predicted"/>
<keyword evidence="3" id="KW-1185">Reference proteome</keyword>
<dbReference type="Proteomes" id="UP000572907">
    <property type="component" value="Unassembled WGS sequence"/>
</dbReference>
<dbReference type="EMBL" id="JACHXE010000010">
    <property type="protein sequence ID" value="MBB3080879.1"/>
    <property type="molecule type" value="Genomic_DNA"/>
</dbReference>
<gene>
    <name evidence="2" type="ORF">FHS41_007433</name>
</gene>